<dbReference type="Proteomes" id="UP000186132">
    <property type="component" value="Unassembled WGS sequence"/>
</dbReference>
<dbReference type="OrthoDB" id="5190450at2"/>
<gene>
    <name evidence="1" type="ORF">SAMN05443575_1069</name>
</gene>
<evidence type="ECO:0000313" key="2">
    <source>
        <dbReference type="Proteomes" id="UP000186132"/>
    </source>
</evidence>
<name>A0A1M5G737_9ACTN</name>
<sequence>MTTNHGDYSPEAREAAHGKARAAGVFAEHAEHIVAALPDVPDGHVLVAVVDDGHEFAGTHHVAQTDIVERVPELEAGTGWAMVFTPGTDASEIRRRTDEMGTLARRRAEMITRILARRGPA</sequence>
<organism evidence="1 2">
    <name type="scientific">Jatrophihabitans endophyticus</name>
    <dbReference type="NCBI Taxonomy" id="1206085"/>
    <lineage>
        <taxon>Bacteria</taxon>
        <taxon>Bacillati</taxon>
        <taxon>Actinomycetota</taxon>
        <taxon>Actinomycetes</taxon>
        <taxon>Jatrophihabitantales</taxon>
        <taxon>Jatrophihabitantaceae</taxon>
        <taxon>Jatrophihabitans</taxon>
    </lineage>
</organism>
<protein>
    <submittedName>
        <fullName evidence="1">Uncharacterized protein</fullName>
    </submittedName>
</protein>
<dbReference type="AlphaFoldDB" id="A0A1M5G737"/>
<accession>A0A1M5G737</accession>
<keyword evidence="2" id="KW-1185">Reference proteome</keyword>
<dbReference type="RefSeq" id="WP_073387232.1">
    <property type="nucleotide sequence ID" value="NZ_FQVU01000002.1"/>
</dbReference>
<dbReference type="EMBL" id="FQVU01000002">
    <property type="protein sequence ID" value="SHF99281.1"/>
    <property type="molecule type" value="Genomic_DNA"/>
</dbReference>
<proteinExistence type="predicted"/>
<evidence type="ECO:0000313" key="1">
    <source>
        <dbReference type="EMBL" id="SHF99281.1"/>
    </source>
</evidence>
<dbReference type="STRING" id="1206085.SAMN05443575_1069"/>
<reference evidence="1 2" key="1">
    <citation type="submission" date="2016-11" db="EMBL/GenBank/DDBJ databases">
        <authorList>
            <person name="Jaros S."/>
            <person name="Januszkiewicz K."/>
            <person name="Wedrychowicz H."/>
        </authorList>
    </citation>
    <scope>NUCLEOTIDE SEQUENCE [LARGE SCALE GENOMIC DNA]</scope>
    <source>
        <strain evidence="1 2">DSM 45627</strain>
    </source>
</reference>